<comment type="caution">
    <text evidence="1">The sequence shown here is derived from an EMBL/GenBank/DDBJ whole genome shotgun (WGS) entry which is preliminary data.</text>
</comment>
<evidence type="ECO:0000313" key="2">
    <source>
        <dbReference type="Proteomes" id="UP000192596"/>
    </source>
</evidence>
<dbReference type="InterPro" id="IPR052058">
    <property type="entry name" value="Alcohol_O-acetyltransferase"/>
</dbReference>
<accession>A0A1V8SYK8</accession>
<proteinExistence type="predicted"/>
<organism evidence="1 2">
    <name type="scientific">Cryoendolithus antarcticus</name>
    <dbReference type="NCBI Taxonomy" id="1507870"/>
    <lineage>
        <taxon>Eukaryota</taxon>
        <taxon>Fungi</taxon>
        <taxon>Dikarya</taxon>
        <taxon>Ascomycota</taxon>
        <taxon>Pezizomycotina</taxon>
        <taxon>Dothideomycetes</taxon>
        <taxon>Dothideomycetidae</taxon>
        <taxon>Cladosporiales</taxon>
        <taxon>Cladosporiaceae</taxon>
        <taxon>Cryoendolithus</taxon>
    </lineage>
</organism>
<name>A0A1V8SYK8_9PEZI</name>
<dbReference type="InterPro" id="IPR023213">
    <property type="entry name" value="CAT-like_dom_sf"/>
</dbReference>
<dbReference type="PANTHER" id="PTHR28037">
    <property type="entry name" value="ALCOHOL O-ACETYLTRANSFERASE 1-RELATED"/>
    <property type="match status" value="1"/>
</dbReference>
<keyword evidence="2" id="KW-1185">Reference proteome</keyword>
<dbReference type="Gene3D" id="3.30.559.10">
    <property type="entry name" value="Chloramphenicol acetyltransferase-like domain"/>
    <property type="match status" value="1"/>
</dbReference>
<dbReference type="STRING" id="1507870.A0A1V8SYK8"/>
<dbReference type="PANTHER" id="PTHR28037:SF1">
    <property type="entry name" value="ALCOHOL O-ACETYLTRANSFERASE 1-RELATED"/>
    <property type="match status" value="1"/>
</dbReference>
<protein>
    <recommendedName>
        <fullName evidence="3">Condensation domain-containing protein</fullName>
    </recommendedName>
</protein>
<dbReference type="EMBL" id="NAJO01000022">
    <property type="protein sequence ID" value="OQO04256.1"/>
    <property type="molecule type" value="Genomic_DNA"/>
</dbReference>
<gene>
    <name evidence="1" type="ORF">B0A48_10867</name>
</gene>
<reference evidence="2" key="1">
    <citation type="submission" date="2017-03" db="EMBL/GenBank/DDBJ databases">
        <title>Genomes of endolithic fungi from Antarctica.</title>
        <authorList>
            <person name="Coleine C."/>
            <person name="Masonjones S."/>
            <person name="Stajich J.E."/>
        </authorList>
    </citation>
    <scope>NUCLEOTIDE SEQUENCE [LARGE SCALE GENOMIC DNA]</scope>
    <source>
        <strain evidence="2">CCFEE 5527</strain>
    </source>
</reference>
<sequence>MTAVKQNHWLDLYGNKEHYRWQSSLHDGRTIFHRPLGLVELTFDTDGRYYEGRADMNIRLDLSIHSTLSKDALHDRIRLAWATLGCQNPLIRSRAVKRATWMPYAAGSDQDVYFAIDLPSSAQDAIAQTGGSIIFLDDHFTDVDAFDFYLHAQNCARVVDADRCLMKLFVFPVDVQVTGETMLRFALIGSHQIQDGLSNHVWLQEFIKLLNVPPPGLISQLNDAIRPVQWQTSLPLPQESLYPPVSGSRARQRWYWLLTRILRHVRSPLPAGFPNPLLRKSIPTSATTLSSVYSPALDYSRPPMLNTYLCVAKTSRKATERLQDICRIAPTVSVGAGCFALAALLMMEFYERLEPDVPLENREPFITGFPLNPRPFLSHPGKPNSLMLAFSDGILLPFLPSHLPLAGRLRILARRADAQLSSYQKRTRLPSQTSALHYMSSRGPGRVLAIQYLSSLERINLILPPEHRRPGPGPQGAYSMRPNATVQTCGVSSVGKQATLRGMYDLEAAKRDGKDFAADFRHSNAGVRAREGEFLVGVGGSEDGLWANVSVDVTRIDPVLVEQWRQRFESVLEGDEQEAAQSTKL</sequence>
<dbReference type="AlphaFoldDB" id="A0A1V8SYK8"/>
<dbReference type="OrthoDB" id="3355480at2759"/>
<evidence type="ECO:0000313" key="1">
    <source>
        <dbReference type="EMBL" id="OQO04256.1"/>
    </source>
</evidence>
<dbReference type="Proteomes" id="UP000192596">
    <property type="component" value="Unassembled WGS sequence"/>
</dbReference>
<dbReference type="InParanoid" id="A0A1V8SYK8"/>
<evidence type="ECO:0008006" key="3">
    <source>
        <dbReference type="Google" id="ProtNLM"/>
    </source>
</evidence>